<reference evidence="1 2" key="1">
    <citation type="submission" date="2020-03" db="EMBL/GenBank/DDBJ databases">
        <authorList>
            <person name="Lai Q."/>
        </authorList>
    </citation>
    <scope>NUCLEOTIDE SEQUENCE [LARGE SCALE GENOMIC DNA]</scope>
    <source>
        <strain evidence="1 2">CCUG 25036</strain>
    </source>
</reference>
<proteinExistence type="predicted"/>
<gene>
    <name evidence="1" type="ORF">HBF25_03730</name>
</gene>
<dbReference type="RefSeq" id="WP_166946604.1">
    <property type="nucleotide sequence ID" value="NZ_CP077072.1"/>
</dbReference>
<organism evidence="1 2">
    <name type="scientific">Luteibacter anthropi</name>
    <dbReference type="NCBI Taxonomy" id="564369"/>
    <lineage>
        <taxon>Bacteria</taxon>
        <taxon>Pseudomonadati</taxon>
        <taxon>Pseudomonadota</taxon>
        <taxon>Gammaproteobacteria</taxon>
        <taxon>Lysobacterales</taxon>
        <taxon>Rhodanobacteraceae</taxon>
        <taxon>Luteibacter</taxon>
    </lineage>
</organism>
<evidence type="ECO:0000313" key="1">
    <source>
        <dbReference type="EMBL" id="NII05498.1"/>
    </source>
</evidence>
<evidence type="ECO:0000313" key="2">
    <source>
        <dbReference type="Proteomes" id="UP000490980"/>
    </source>
</evidence>
<comment type="caution">
    <text evidence="1">The sequence shown here is derived from an EMBL/GenBank/DDBJ whole genome shotgun (WGS) entry which is preliminary data.</text>
</comment>
<sequence>MIVTAMPLSTTQEDRSDFARRKYARLPGLFAPDVLDIAFRYYLSYVAVEGYFHTHPRYHALDRYADALGEAMMPLVQKRVEDHVGSPLLPTYSFARIYTTESILKKHVDRGACEYSVTLTVGYRNTNGLWPIFVESEGETLSVELDVGDAMVYKGMEVPHWRESLPQGIWCQLFFHFVAADGPLAGHVYDDREHLGPTFDVSLLA</sequence>
<dbReference type="AlphaFoldDB" id="A0A7X5U867"/>
<dbReference type="EMBL" id="JAARLZ010000002">
    <property type="protein sequence ID" value="NII05498.1"/>
    <property type="molecule type" value="Genomic_DNA"/>
</dbReference>
<dbReference type="Proteomes" id="UP000490980">
    <property type="component" value="Unassembled WGS sequence"/>
</dbReference>
<accession>A0A7X5U867</accession>
<protein>
    <submittedName>
        <fullName evidence="1">Uncharacterized protein</fullName>
    </submittedName>
</protein>
<name>A0A7X5U867_9GAMM</name>
<keyword evidence="2" id="KW-1185">Reference proteome</keyword>